<proteinExistence type="predicted"/>
<feature type="region of interest" description="Disordered" evidence="1">
    <location>
        <begin position="95"/>
        <end position="149"/>
    </location>
</feature>
<dbReference type="AlphaFoldDB" id="A0A2U1FIH8"/>
<dbReference type="Pfam" id="PF02720">
    <property type="entry name" value="DUF222"/>
    <property type="match status" value="1"/>
</dbReference>
<feature type="domain" description="HNH nuclease" evidence="2">
    <location>
        <begin position="218"/>
        <end position="270"/>
    </location>
</feature>
<reference evidence="3 4" key="1">
    <citation type="submission" date="2018-04" db="EMBL/GenBank/DDBJ databases">
        <title>Genomic Encyclopedia of Type Strains, Phase IV (KMG-IV): sequencing the most valuable type-strain genomes for metagenomic binning, comparative biology and taxonomic classification.</title>
        <authorList>
            <person name="Goeker M."/>
        </authorList>
    </citation>
    <scope>NUCLEOTIDE SEQUENCE [LARGE SCALE GENOMIC DNA]</scope>
    <source>
        <strain evidence="3 4">DSM 45771</strain>
    </source>
</reference>
<keyword evidence="4" id="KW-1185">Reference proteome</keyword>
<dbReference type="SMART" id="SM00507">
    <property type="entry name" value="HNHc"/>
    <property type="match status" value="1"/>
</dbReference>
<evidence type="ECO:0000313" key="4">
    <source>
        <dbReference type="Proteomes" id="UP000245639"/>
    </source>
</evidence>
<comment type="caution">
    <text evidence="3">The sequence shown here is derived from an EMBL/GenBank/DDBJ whole genome shotgun (WGS) entry which is preliminary data.</text>
</comment>
<protein>
    <submittedName>
        <fullName evidence="3">Uncharacterized protein DUF222</fullName>
    </submittedName>
</protein>
<evidence type="ECO:0000256" key="1">
    <source>
        <dbReference type="SAM" id="MobiDB-lite"/>
    </source>
</evidence>
<accession>A0A2U1FIH8</accession>
<dbReference type="InterPro" id="IPR003615">
    <property type="entry name" value="HNH_nuc"/>
</dbReference>
<name>A0A2U1FIH8_9PSEU</name>
<organism evidence="3 4">
    <name type="scientific">Actinomycetospora cinnamomea</name>
    <dbReference type="NCBI Taxonomy" id="663609"/>
    <lineage>
        <taxon>Bacteria</taxon>
        <taxon>Bacillati</taxon>
        <taxon>Actinomycetota</taxon>
        <taxon>Actinomycetes</taxon>
        <taxon>Pseudonocardiales</taxon>
        <taxon>Pseudonocardiaceae</taxon>
        <taxon>Actinomycetospora</taxon>
    </lineage>
</organism>
<sequence length="312" mass="34477">MLQKVAQRLIDELDPDGAAPPDGEDRFDELRLVRRRDGSLAIKGRIRDPLDAEMMVEVFDLLSAPAGPHDDRDKPCRTAGALKDMVQDVLGAQGLATDSRREHAATDPEHGPETEPETEPERPDEGTLFPTPGPSGPPPDAGRQPTPGRSARRALLTITMDHRWLCAAVGHGTLASGAPVDAQTVRRWACDAEIVPMVLGTRSVPLDVGRASRTVTESIRRALDLRDGGCAFPGCSRRPRRCHAHHVRHWLDDGPTCLDNLVLLCRFHHKLIHHGYWIVEILGGLPWFTPPPWVDPHQHRRPGGRRLPVPRS</sequence>
<dbReference type="Gene3D" id="1.10.30.50">
    <property type="match status" value="1"/>
</dbReference>
<dbReference type="InterPro" id="IPR003870">
    <property type="entry name" value="DUF222"/>
</dbReference>
<evidence type="ECO:0000313" key="3">
    <source>
        <dbReference type="EMBL" id="PVZ11993.1"/>
    </source>
</evidence>
<gene>
    <name evidence="3" type="ORF">C8D89_103324</name>
</gene>
<feature type="region of interest" description="Disordered" evidence="1">
    <location>
        <begin position="1"/>
        <end position="25"/>
    </location>
</feature>
<evidence type="ECO:0000259" key="2">
    <source>
        <dbReference type="SMART" id="SM00507"/>
    </source>
</evidence>
<feature type="compositionally biased region" description="Basic and acidic residues" evidence="1">
    <location>
        <begin position="98"/>
        <end position="125"/>
    </location>
</feature>
<feature type="compositionally biased region" description="Pro residues" evidence="1">
    <location>
        <begin position="131"/>
        <end position="140"/>
    </location>
</feature>
<dbReference type="CDD" id="cd00085">
    <property type="entry name" value="HNHc"/>
    <property type="match status" value="1"/>
</dbReference>
<dbReference type="Proteomes" id="UP000245639">
    <property type="component" value="Unassembled WGS sequence"/>
</dbReference>
<dbReference type="EMBL" id="QEKW01000003">
    <property type="protein sequence ID" value="PVZ11993.1"/>
    <property type="molecule type" value="Genomic_DNA"/>
</dbReference>
<dbReference type="OrthoDB" id="3656171at2"/>